<evidence type="ECO:0000313" key="10">
    <source>
        <dbReference type="Proteomes" id="UP001589619"/>
    </source>
</evidence>
<dbReference type="PROSITE" id="PS50928">
    <property type="entry name" value="ABC_TM1"/>
    <property type="match status" value="1"/>
</dbReference>
<feature type="transmembrane region" description="Helical" evidence="7">
    <location>
        <begin position="268"/>
        <end position="292"/>
    </location>
</feature>
<keyword evidence="3" id="KW-1003">Cell membrane</keyword>
<evidence type="ECO:0000256" key="3">
    <source>
        <dbReference type="ARBA" id="ARBA00022475"/>
    </source>
</evidence>
<feature type="transmembrane region" description="Helical" evidence="7">
    <location>
        <begin position="121"/>
        <end position="141"/>
    </location>
</feature>
<keyword evidence="2 7" id="KW-0813">Transport</keyword>
<dbReference type="EMBL" id="JBHMAG010000009">
    <property type="protein sequence ID" value="MFB9752146.1"/>
    <property type="molecule type" value="Genomic_DNA"/>
</dbReference>
<keyword evidence="5 7" id="KW-1133">Transmembrane helix</keyword>
<dbReference type="SUPFAM" id="SSF161098">
    <property type="entry name" value="MetI-like"/>
    <property type="match status" value="1"/>
</dbReference>
<gene>
    <name evidence="9" type="ORF">ACFFNY_11325</name>
</gene>
<evidence type="ECO:0000256" key="7">
    <source>
        <dbReference type="RuleBase" id="RU363032"/>
    </source>
</evidence>
<comment type="caution">
    <text evidence="9">The sequence shown here is derived from an EMBL/GenBank/DDBJ whole genome shotgun (WGS) entry which is preliminary data.</text>
</comment>
<dbReference type="Proteomes" id="UP001589619">
    <property type="component" value="Unassembled WGS sequence"/>
</dbReference>
<proteinExistence type="inferred from homology"/>
<evidence type="ECO:0000256" key="6">
    <source>
        <dbReference type="ARBA" id="ARBA00023136"/>
    </source>
</evidence>
<dbReference type="RefSeq" id="WP_344910908.1">
    <property type="nucleotide sequence ID" value="NZ_BAAAYO010000010.1"/>
</dbReference>
<protein>
    <submittedName>
        <fullName evidence="9">ABC transporter permease</fullName>
    </submittedName>
</protein>
<dbReference type="Pfam" id="PF00528">
    <property type="entry name" value="BPD_transp_1"/>
    <property type="match status" value="1"/>
</dbReference>
<name>A0ABV5VV19_9BACL</name>
<reference evidence="9 10" key="1">
    <citation type="submission" date="2024-09" db="EMBL/GenBank/DDBJ databases">
        <authorList>
            <person name="Sun Q."/>
            <person name="Mori K."/>
        </authorList>
    </citation>
    <scope>NUCLEOTIDE SEQUENCE [LARGE SCALE GENOMIC DNA]</scope>
    <source>
        <strain evidence="9 10">JCM 12520</strain>
    </source>
</reference>
<dbReference type="CDD" id="cd06261">
    <property type="entry name" value="TM_PBP2"/>
    <property type="match status" value="1"/>
</dbReference>
<organism evidence="9 10">
    <name type="scientific">Paenibacillus hodogayensis</name>
    <dbReference type="NCBI Taxonomy" id="279208"/>
    <lineage>
        <taxon>Bacteria</taxon>
        <taxon>Bacillati</taxon>
        <taxon>Bacillota</taxon>
        <taxon>Bacilli</taxon>
        <taxon>Bacillales</taxon>
        <taxon>Paenibacillaceae</taxon>
        <taxon>Paenibacillus</taxon>
    </lineage>
</organism>
<evidence type="ECO:0000256" key="1">
    <source>
        <dbReference type="ARBA" id="ARBA00004651"/>
    </source>
</evidence>
<dbReference type="PANTHER" id="PTHR43227:SF11">
    <property type="entry name" value="BLL4140 PROTEIN"/>
    <property type="match status" value="1"/>
</dbReference>
<keyword evidence="4 7" id="KW-0812">Transmembrane</keyword>
<feature type="transmembrane region" description="Helical" evidence="7">
    <location>
        <begin position="81"/>
        <end position="100"/>
    </location>
</feature>
<dbReference type="PANTHER" id="PTHR43227">
    <property type="entry name" value="BLL4140 PROTEIN"/>
    <property type="match status" value="1"/>
</dbReference>
<evidence type="ECO:0000256" key="2">
    <source>
        <dbReference type="ARBA" id="ARBA00022448"/>
    </source>
</evidence>
<dbReference type="InterPro" id="IPR000515">
    <property type="entry name" value="MetI-like"/>
</dbReference>
<evidence type="ECO:0000256" key="5">
    <source>
        <dbReference type="ARBA" id="ARBA00022989"/>
    </source>
</evidence>
<dbReference type="InterPro" id="IPR050809">
    <property type="entry name" value="UgpAE/MalFG_permease"/>
</dbReference>
<comment type="subcellular location">
    <subcellularLocation>
        <location evidence="1 7">Cell membrane</location>
        <topology evidence="1 7">Multi-pass membrane protein</topology>
    </subcellularLocation>
</comment>
<comment type="similarity">
    <text evidence="7">Belongs to the binding-protein-dependent transport system permease family.</text>
</comment>
<dbReference type="InterPro" id="IPR035906">
    <property type="entry name" value="MetI-like_sf"/>
</dbReference>
<sequence>MIQLFRKAKSIDALALTLLALPALAHFVIFKYIPLFGNVIAFQDYNIFSGMFHSKWVGFKHFAFMFQYAEFMMVLRNSLKFGLYSILFGFPAPLLLALFLNEIRLSWFKRTVQTLLYLPHFLSWVIVGGIFTELLARTGLINQALASFGFEPVSFLTEPRHFMGIVISLGVWKEVGWSMIIYLAAISGINPNLYEAAMVDGAGRFQRAWHITLPSLMPAIVVLLLLQIGHILDANVEQVLFFLNPLVREVGDVFDTYVYRVGLMGGQYSYTTAIGLFKALVGVLLVVGLNTLSRRTTGESIY</sequence>
<keyword evidence="6 7" id="KW-0472">Membrane</keyword>
<evidence type="ECO:0000259" key="8">
    <source>
        <dbReference type="PROSITE" id="PS50928"/>
    </source>
</evidence>
<evidence type="ECO:0000256" key="4">
    <source>
        <dbReference type="ARBA" id="ARBA00022692"/>
    </source>
</evidence>
<feature type="domain" description="ABC transmembrane type-1" evidence="8">
    <location>
        <begin position="75"/>
        <end position="289"/>
    </location>
</feature>
<feature type="transmembrane region" description="Helical" evidence="7">
    <location>
        <begin position="161"/>
        <end position="187"/>
    </location>
</feature>
<dbReference type="Gene3D" id="1.10.3720.10">
    <property type="entry name" value="MetI-like"/>
    <property type="match status" value="1"/>
</dbReference>
<feature type="transmembrane region" description="Helical" evidence="7">
    <location>
        <begin position="208"/>
        <end position="232"/>
    </location>
</feature>
<evidence type="ECO:0000313" key="9">
    <source>
        <dbReference type="EMBL" id="MFB9752146.1"/>
    </source>
</evidence>
<keyword evidence="10" id="KW-1185">Reference proteome</keyword>
<accession>A0ABV5VV19</accession>